<proteinExistence type="predicted"/>
<evidence type="ECO:0000313" key="1">
    <source>
        <dbReference type="EMBL" id="GKX67300.1"/>
    </source>
</evidence>
<organism evidence="1 2">
    <name type="scientific">Inconstantimicrobium mannanitabidum</name>
    <dbReference type="NCBI Taxonomy" id="1604901"/>
    <lineage>
        <taxon>Bacteria</taxon>
        <taxon>Bacillati</taxon>
        <taxon>Bacillota</taxon>
        <taxon>Clostridia</taxon>
        <taxon>Eubacteriales</taxon>
        <taxon>Clostridiaceae</taxon>
        <taxon>Inconstantimicrobium</taxon>
    </lineage>
</organism>
<gene>
    <name evidence="1" type="ORF">rsdtw13_25580</name>
</gene>
<reference evidence="1" key="1">
    <citation type="journal article" date="2025" name="Int. J. Syst. Evol. Microbiol.">
        <title>Inconstantimicrobium mannanitabidum sp. nov., a novel member of the family Clostridiaceae isolated from anoxic soil under the treatment of reductive soil disinfestation.</title>
        <authorList>
            <person name="Ueki A."/>
            <person name="Tonouchi A."/>
            <person name="Honma S."/>
            <person name="Kaku N."/>
            <person name="Ueki K."/>
        </authorList>
    </citation>
    <scope>NUCLEOTIDE SEQUENCE</scope>
    <source>
        <strain evidence="1">TW13</strain>
    </source>
</reference>
<accession>A0ACB5RDT9</accession>
<sequence length="529" mass="60715">MGKIAHFLGLDTAKIQYLKREYGAEFEKKRDIKHARQIFDMREKGEYVIDDITAGDLDIDSLYAKLDRTYSSAGECSLYSMLRTPIMDEEKLKKREKLIDFFNENPNTRAEIQYSYYNLGRDRKNTFLDMMNSDIKPSIAKYYIYTLLGKVIPIILIALAFILNEPKMMIGLMFASFLNMYVNQKEKANVRSVGIIHLRGVLTCAKELSHIKNPELKEYVDKIKAYMKDLKGIDRSTMGMSIITMWGGLLEVVSVIFLIEESSFYKLSNLLKENKAKIIELYYIIGEMEALIAVANYKTEFKDICTVPKFKDELSLKIDEGAHPLIKNAVANTLHMKKNGMILTGTNMSGKSTFLRMLGINILLAETFYFVLAKKYEASFFNIVSSISPSDDLEKGKSFYMVEAESLLRIINAMKKDVPVFCAIDEIFRGTNPIERIAASAEILSYINNGKSISIVTTHDRELVDILKDKYEFHYFSEKVDKEGLKFDYKLKDGVSKTRNAIRLLEHIGYPKDIIENSFKRAEKIEGFI</sequence>
<dbReference type="Proteomes" id="UP001058074">
    <property type="component" value="Unassembled WGS sequence"/>
</dbReference>
<comment type="caution">
    <text evidence="1">The sequence shown here is derived from an EMBL/GenBank/DDBJ whole genome shotgun (WGS) entry which is preliminary data.</text>
</comment>
<keyword evidence="2" id="KW-1185">Reference proteome</keyword>
<protein>
    <submittedName>
        <fullName evidence="1">DNA mismatch repair protein MutS</fullName>
    </submittedName>
</protein>
<evidence type="ECO:0000313" key="2">
    <source>
        <dbReference type="Proteomes" id="UP001058074"/>
    </source>
</evidence>
<name>A0ACB5RDT9_9CLOT</name>
<dbReference type="EMBL" id="BROD01000001">
    <property type="protein sequence ID" value="GKX67300.1"/>
    <property type="molecule type" value="Genomic_DNA"/>
</dbReference>